<dbReference type="SUPFAM" id="SSF103481">
    <property type="entry name" value="Multidrug resistance efflux transporter EmrE"/>
    <property type="match status" value="1"/>
</dbReference>
<name>A0AA87ZU79_FICCA</name>
<gene>
    <name evidence="8" type="ORF">TIFTF001_004103</name>
</gene>
<evidence type="ECO:0000256" key="3">
    <source>
        <dbReference type="ARBA" id="ARBA00022692"/>
    </source>
</evidence>
<keyword evidence="3 6" id="KW-0812">Transmembrane</keyword>
<dbReference type="AlphaFoldDB" id="A0AA87ZU79"/>
<keyword evidence="4 6" id="KW-1133">Transmembrane helix</keyword>
<dbReference type="Proteomes" id="UP001187192">
    <property type="component" value="Unassembled WGS sequence"/>
</dbReference>
<evidence type="ECO:0000259" key="7">
    <source>
        <dbReference type="Pfam" id="PF00892"/>
    </source>
</evidence>
<dbReference type="GO" id="GO:0016020">
    <property type="term" value="C:membrane"/>
    <property type="evidence" value="ECO:0007669"/>
    <property type="project" value="UniProtKB-SubCell"/>
</dbReference>
<evidence type="ECO:0000256" key="2">
    <source>
        <dbReference type="ARBA" id="ARBA00007635"/>
    </source>
</evidence>
<feature type="transmembrane region" description="Helical" evidence="6">
    <location>
        <begin position="16"/>
        <end position="35"/>
    </location>
</feature>
<dbReference type="InterPro" id="IPR037185">
    <property type="entry name" value="EmrE-like"/>
</dbReference>
<protein>
    <recommendedName>
        <fullName evidence="6">WAT1-related protein</fullName>
    </recommendedName>
</protein>
<evidence type="ECO:0000256" key="5">
    <source>
        <dbReference type="ARBA" id="ARBA00023136"/>
    </source>
</evidence>
<dbReference type="GO" id="GO:0022857">
    <property type="term" value="F:transmembrane transporter activity"/>
    <property type="evidence" value="ECO:0007669"/>
    <property type="project" value="InterPro"/>
</dbReference>
<evidence type="ECO:0000256" key="1">
    <source>
        <dbReference type="ARBA" id="ARBA00004141"/>
    </source>
</evidence>
<feature type="transmembrane region" description="Helical" evidence="6">
    <location>
        <begin position="67"/>
        <end position="87"/>
    </location>
</feature>
<sequence>MKIRVEVLKLRTKPGVAKMIGIIICIGGAACLAFYKGPHFKLFWHFHPLGHHQNVQHSHHLPTTKTWVKGCFLMLLSNFFWALWLVLQAQVLKSYPSKLLFTALQCLLSSIQSFAIAIVLERRPSEWQLGWNVRLLAVAYGGIVVTGVTYYLQAWVIEKKGPVFLAMWTPLALIITMFSSAILLGEVITLGSILGGILLILGLYSVLWGKTREQKKINVENSFPAPTEKGVRFRDPVVVEVMSFKTGISVDVKFQDKCQGWVSGPRSSFGTVVNGVMFQDRGRIWFMDMGLG</sequence>
<feature type="transmembrane region" description="Helical" evidence="6">
    <location>
        <begin position="164"/>
        <end position="184"/>
    </location>
</feature>
<accession>A0AA87ZU79</accession>
<dbReference type="InterPro" id="IPR000620">
    <property type="entry name" value="EamA_dom"/>
</dbReference>
<evidence type="ECO:0000313" key="8">
    <source>
        <dbReference type="EMBL" id="GMN33313.1"/>
    </source>
</evidence>
<feature type="domain" description="EamA" evidence="7">
    <location>
        <begin position="69"/>
        <end position="207"/>
    </location>
</feature>
<dbReference type="Pfam" id="PF00892">
    <property type="entry name" value="EamA"/>
    <property type="match status" value="1"/>
</dbReference>
<evidence type="ECO:0000256" key="6">
    <source>
        <dbReference type="RuleBase" id="RU363077"/>
    </source>
</evidence>
<dbReference type="PROSITE" id="PS51257">
    <property type="entry name" value="PROKAR_LIPOPROTEIN"/>
    <property type="match status" value="1"/>
</dbReference>
<proteinExistence type="inferred from homology"/>
<feature type="transmembrane region" description="Helical" evidence="6">
    <location>
        <begin position="99"/>
        <end position="119"/>
    </location>
</feature>
<reference evidence="8" key="1">
    <citation type="submission" date="2023-07" db="EMBL/GenBank/DDBJ databases">
        <title>draft genome sequence of fig (Ficus carica).</title>
        <authorList>
            <person name="Takahashi T."/>
            <person name="Nishimura K."/>
        </authorList>
    </citation>
    <scope>NUCLEOTIDE SEQUENCE</scope>
</reference>
<evidence type="ECO:0000313" key="9">
    <source>
        <dbReference type="Proteomes" id="UP001187192"/>
    </source>
</evidence>
<comment type="subcellular location">
    <subcellularLocation>
        <location evidence="1 6">Membrane</location>
        <topology evidence="1 6">Multi-pass membrane protein</topology>
    </subcellularLocation>
</comment>
<keyword evidence="5 6" id="KW-0472">Membrane</keyword>
<comment type="caution">
    <text evidence="8">The sequence shown here is derived from an EMBL/GenBank/DDBJ whole genome shotgun (WGS) entry which is preliminary data.</text>
</comment>
<dbReference type="InterPro" id="IPR030184">
    <property type="entry name" value="WAT1-related"/>
</dbReference>
<feature type="transmembrane region" description="Helical" evidence="6">
    <location>
        <begin position="131"/>
        <end position="152"/>
    </location>
</feature>
<comment type="similarity">
    <text evidence="2 6">Belongs to the drug/metabolite transporter (DMT) superfamily. Plant drug/metabolite exporter (P-DME) (TC 2.A.7.4) family.</text>
</comment>
<dbReference type="EMBL" id="BTGU01000004">
    <property type="protein sequence ID" value="GMN33313.1"/>
    <property type="molecule type" value="Genomic_DNA"/>
</dbReference>
<organism evidence="8 9">
    <name type="scientific">Ficus carica</name>
    <name type="common">Common fig</name>
    <dbReference type="NCBI Taxonomy" id="3494"/>
    <lineage>
        <taxon>Eukaryota</taxon>
        <taxon>Viridiplantae</taxon>
        <taxon>Streptophyta</taxon>
        <taxon>Embryophyta</taxon>
        <taxon>Tracheophyta</taxon>
        <taxon>Spermatophyta</taxon>
        <taxon>Magnoliopsida</taxon>
        <taxon>eudicotyledons</taxon>
        <taxon>Gunneridae</taxon>
        <taxon>Pentapetalae</taxon>
        <taxon>rosids</taxon>
        <taxon>fabids</taxon>
        <taxon>Rosales</taxon>
        <taxon>Moraceae</taxon>
        <taxon>Ficeae</taxon>
        <taxon>Ficus</taxon>
    </lineage>
</organism>
<keyword evidence="9" id="KW-1185">Reference proteome</keyword>
<feature type="transmembrane region" description="Helical" evidence="6">
    <location>
        <begin position="190"/>
        <end position="208"/>
    </location>
</feature>
<evidence type="ECO:0000256" key="4">
    <source>
        <dbReference type="ARBA" id="ARBA00022989"/>
    </source>
</evidence>
<dbReference type="PANTHER" id="PTHR31218">
    <property type="entry name" value="WAT1-RELATED PROTEIN"/>
    <property type="match status" value="1"/>
</dbReference>